<name>A0A2G5PQH7_MYCCE</name>
<reference evidence="1 2" key="1">
    <citation type="journal article" date="2017" name="Infect. Genet. Evol.">
        <title>The new phylogeny of the genus Mycobacterium: The old and the news.</title>
        <authorList>
            <person name="Tortoli E."/>
            <person name="Fedrizzi T."/>
            <person name="Meehan C.J."/>
            <person name="Trovato A."/>
            <person name="Grottola A."/>
            <person name="Giacobazzi E."/>
            <person name="Serpini G.F."/>
            <person name="Tagliazucchi S."/>
            <person name="Fabio A."/>
            <person name="Bettua C."/>
            <person name="Bertorelli R."/>
            <person name="Frascaro F."/>
            <person name="De Sanctis V."/>
            <person name="Pecorari M."/>
            <person name="Jousson O."/>
            <person name="Segata N."/>
            <person name="Cirillo D.M."/>
        </authorList>
    </citation>
    <scope>NUCLEOTIDE SEQUENCE [LARGE SCALE GENOMIC DNA]</scope>
    <source>
        <strain evidence="1 2">NCTC 12882</strain>
    </source>
</reference>
<dbReference type="Proteomes" id="UP000230971">
    <property type="component" value="Unassembled WGS sequence"/>
</dbReference>
<accession>A0A2G5PQH7</accession>
<evidence type="ECO:0000313" key="1">
    <source>
        <dbReference type="EMBL" id="PIB80568.1"/>
    </source>
</evidence>
<dbReference type="EMBL" id="PDKV01000002">
    <property type="protein sequence ID" value="PIB80568.1"/>
    <property type="molecule type" value="Genomic_DNA"/>
</dbReference>
<proteinExistence type="predicted"/>
<protein>
    <submittedName>
        <fullName evidence="1">Uncharacterized protein</fullName>
    </submittedName>
</protein>
<comment type="caution">
    <text evidence="1">The sequence shown here is derived from an EMBL/GenBank/DDBJ whole genome shotgun (WGS) entry which is preliminary data.</text>
</comment>
<evidence type="ECO:0000313" key="2">
    <source>
        <dbReference type="Proteomes" id="UP000230971"/>
    </source>
</evidence>
<sequence length="60" mass="6089">MSWATSTRPDQRSAPSAISITTGTTVVSQVNASCANGSAPLSFSVPSGSFNLGKVQVISM</sequence>
<dbReference type="AlphaFoldDB" id="A0A2G5PQH7"/>
<organism evidence="1 2">
    <name type="scientific">Mycobacterium celatum</name>
    <dbReference type="NCBI Taxonomy" id="28045"/>
    <lineage>
        <taxon>Bacteria</taxon>
        <taxon>Bacillati</taxon>
        <taxon>Actinomycetota</taxon>
        <taxon>Actinomycetes</taxon>
        <taxon>Mycobacteriales</taxon>
        <taxon>Mycobacteriaceae</taxon>
        <taxon>Mycobacterium</taxon>
    </lineage>
</organism>
<gene>
    <name evidence="1" type="ORF">CQY23_03235</name>
</gene>